<dbReference type="InParanoid" id="Q0US05"/>
<organism evidence="2 3">
    <name type="scientific">Phaeosphaeria nodorum (strain SN15 / ATCC MYA-4574 / FGSC 10173)</name>
    <name type="common">Glume blotch fungus</name>
    <name type="synonym">Parastagonospora nodorum</name>
    <dbReference type="NCBI Taxonomy" id="321614"/>
    <lineage>
        <taxon>Eukaryota</taxon>
        <taxon>Fungi</taxon>
        <taxon>Dikarya</taxon>
        <taxon>Ascomycota</taxon>
        <taxon>Pezizomycotina</taxon>
        <taxon>Dothideomycetes</taxon>
        <taxon>Pleosporomycetidae</taxon>
        <taxon>Pleosporales</taxon>
        <taxon>Pleosporineae</taxon>
        <taxon>Phaeosphaeriaceae</taxon>
        <taxon>Parastagonospora</taxon>
    </lineage>
</organism>
<dbReference type="RefSeq" id="XP_001795864.1">
    <property type="nucleotide sequence ID" value="XM_001795812.1"/>
</dbReference>
<name>Q0US05_PHANO</name>
<dbReference type="VEuPathDB" id="FungiDB:JI435_054590"/>
<dbReference type="KEGG" id="pno:SNOG_05459"/>
<protein>
    <submittedName>
        <fullName evidence="2">Uncharacterized protein</fullName>
    </submittedName>
</protein>
<dbReference type="GeneID" id="5972739"/>
<accession>Q0US05</accession>
<sequence length="80" mass="8901">MSSTGNSFAPTLKKRKNVNEKAVHSNRSADLEKEGPIIYTREAEPVEMLAERVPLEMMSQRDVAELPGSQGLQRTGSFPR</sequence>
<evidence type="ECO:0000256" key="1">
    <source>
        <dbReference type="SAM" id="MobiDB-lite"/>
    </source>
</evidence>
<dbReference type="Proteomes" id="UP000001055">
    <property type="component" value="Unassembled WGS sequence"/>
</dbReference>
<feature type="region of interest" description="Disordered" evidence="1">
    <location>
        <begin position="1"/>
        <end position="29"/>
    </location>
</feature>
<feature type="compositionally biased region" description="Polar residues" evidence="1">
    <location>
        <begin position="70"/>
        <end position="80"/>
    </location>
</feature>
<feature type="region of interest" description="Disordered" evidence="1">
    <location>
        <begin position="60"/>
        <end position="80"/>
    </location>
</feature>
<dbReference type="HOGENOM" id="CLU_2590566_0_0_1"/>
<gene>
    <name evidence="2" type="ORF">SNOG_05459</name>
</gene>
<evidence type="ECO:0000313" key="3">
    <source>
        <dbReference type="Proteomes" id="UP000001055"/>
    </source>
</evidence>
<evidence type="ECO:0000313" key="2">
    <source>
        <dbReference type="EMBL" id="EAT86523.1"/>
    </source>
</evidence>
<proteinExistence type="predicted"/>
<dbReference type="AlphaFoldDB" id="Q0US05"/>
<dbReference type="EMBL" id="CH445332">
    <property type="protein sequence ID" value="EAT86523.1"/>
    <property type="molecule type" value="Genomic_DNA"/>
</dbReference>
<reference evidence="3" key="1">
    <citation type="journal article" date="2007" name="Plant Cell">
        <title>Dothideomycete-plant interactions illuminated by genome sequencing and EST analysis of the wheat pathogen Stagonospora nodorum.</title>
        <authorList>
            <person name="Hane J.K."/>
            <person name="Lowe R.G."/>
            <person name="Solomon P.S."/>
            <person name="Tan K.C."/>
            <person name="Schoch C.L."/>
            <person name="Spatafora J.W."/>
            <person name="Crous P.W."/>
            <person name="Kodira C."/>
            <person name="Birren B.W."/>
            <person name="Galagan J.E."/>
            <person name="Torriani S.F."/>
            <person name="McDonald B.A."/>
            <person name="Oliver R.P."/>
        </authorList>
    </citation>
    <scope>NUCLEOTIDE SEQUENCE [LARGE SCALE GENOMIC DNA]</scope>
    <source>
        <strain evidence="3">SN15 / ATCC MYA-4574 / FGSC 10173</strain>
    </source>
</reference>
<feature type="compositionally biased region" description="Basic and acidic residues" evidence="1">
    <location>
        <begin position="17"/>
        <end position="29"/>
    </location>
</feature>